<name>A0A2K3LYK3_TRIPR</name>
<accession>A0A2K3LYK3</accession>
<reference evidence="1 2" key="2">
    <citation type="journal article" date="2017" name="Front. Plant Sci.">
        <title>Gene Classification and Mining of Molecular Markers Useful in Red Clover (Trifolium pratense) Breeding.</title>
        <authorList>
            <person name="Istvanek J."/>
            <person name="Dluhosova J."/>
            <person name="Dluhos P."/>
            <person name="Patkova L."/>
            <person name="Nedelnik J."/>
            <person name="Repkova J."/>
        </authorList>
    </citation>
    <scope>NUCLEOTIDE SEQUENCE [LARGE SCALE GENOMIC DNA]</scope>
    <source>
        <strain evidence="2">cv. Tatra</strain>
        <tissue evidence="1">Young leaves</tissue>
    </source>
</reference>
<comment type="caution">
    <text evidence="1">The sequence shown here is derived from an EMBL/GenBank/DDBJ whole genome shotgun (WGS) entry which is preliminary data.</text>
</comment>
<organism evidence="1 2">
    <name type="scientific">Trifolium pratense</name>
    <name type="common">Red clover</name>
    <dbReference type="NCBI Taxonomy" id="57577"/>
    <lineage>
        <taxon>Eukaryota</taxon>
        <taxon>Viridiplantae</taxon>
        <taxon>Streptophyta</taxon>
        <taxon>Embryophyta</taxon>
        <taxon>Tracheophyta</taxon>
        <taxon>Spermatophyta</taxon>
        <taxon>Magnoliopsida</taxon>
        <taxon>eudicotyledons</taxon>
        <taxon>Gunneridae</taxon>
        <taxon>Pentapetalae</taxon>
        <taxon>rosids</taxon>
        <taxon>fabids</taxon>
        <taxon>Fabales</taxon>
        <taxon>Fabaceae</taxon>
        <taxon>Papilionoideae</taxon>
        <taxon>50 kb inversion clade</taxon>
        <taxon>NPAAA clade</taxon>
        <taxon>Hologalegina</taxon>
        <taxon>IRL clade</taxon>
        <taxon>Trifolieae</taxon>
        <taxon>Trifolium</taxon>
    </lineage>
</organism>
<evidence type="ECO:0000313" key="1">
    <source>
        <dbReference type="EMBL" id="PNX83614.1"/>
    </source>
</evidence>
<protein>
    <submittedName>
        <fullName evidence="1">Uncharacterized protein</fullName>
    </submittedName>
</protein>
<proteinExistence type="predicted"/>
<dbReference type="AlphaFoldDB" id="A0A2K3LYK3"/>
<reference evidence="1 2" key="1">
    <citation type="journal article" date="2014" name="Am. J. Bot.">
        <title>Genome assembly and annotation for red clover (Trifolium pratense; Fabaceae).</title>
        <authorList>
            <person name="Istvanek J."/>
            <person name="Jaros M."/>
            <person name="Krenek A."/>
            <person name="Repkova J."/>
        </authorList>
    </citation>
    <scope>NUCLEOTIDE SEQUENCE [LARGE SCALE GENOMIC DNA]</scope>
    <source>
        <strain evidence="2">cv. Tatra</strain>
        <tissue evidence="1">Young leaves</tissue>
    </source>
</reference>
<gene>
    <name evidence="1" type="ORF">L195_g039658</name>
</gene>
<evidence type="ECO:0000313" key="2">
    <source>
        <dbReference type="Proteomes" id="UP000236291"/>
    </source>
</evidence>
<dbReference type="Proteomes" id="UP000236291">
    <property type="component" value="Unassembled WGS sequence"/>
</dbReference>
<dbReference type="EMBL" id="ASHM01044505">
    <property type="protein sequence ID" value="PNX83614.1"/>
    <property type="molecule type" value="Genomic_DNA"/>
</dbReference>
<sequence>MAPMLLNYLNLATGMQDQTPLDAQDLRKSSMNSQISNPFSENEISIYTDHNHAARQIYHAARGCSFSTTPRVKLHHAARDQGRGELIFSTRYYAARRLLHTPGVVVFFLHAARDIGSGKSIF</sequence>